<dbReference type="AlphaFoldDB" id="A0A3D8M7F1"/>
<dbReference type="Pfam" id="PF00990">
    <property type="entry name" value="GGDEF"/>
    <property type="match status" value="1"/>
</dbReference>
<dbReference type="PANTHER" id="PTHR45138:SF9">
    <property type="entry name" value="DIGUANYLATE CYCLASE DGCM-RELATED"/>
    <property type="match status" value="1"/>
</dbReference>
<dbReference type="GO" id="GO:0000160">
    <property type="term" value="P:phosphorelay signal transduction system"/>
    <property type="evidence" value="ECO:0007669"/>
    <property type="project" value="InterPro"/>
</dbReference>
<reference evidence="8" key="1">
    <citation type="submission" date="2018-08" db="EMBL/GenBank/DDBJ databases">
        <authorList>
            <person name="Zhang J."/>
            <person name="Du Z.-J."/>
        </authorList>
    </citation>
    <scope>NUCLEOTIDE SEQUENCE [LARGE SCALE GENOMIC DNA]</scope>
    <source>
        <strain evidence="8">KCTC 52655</strain>
    </source>
</reference>
<keyword evidence="8" id="KW-1185">Reference proteome</keyword>
<dbReference type="OrthoDB" id="9812260at2"/>
<dbReference type="Gene3D" id="3.30.70.270">
    <property type="match status" value="1"/>
</dbReference>
<dbReference type="InterPro" id="IPR011006">
    <property type="entry name" value="CheY-like_superfamily"/>
</dbReference>
<dbReference type="InterPro" id="IPR000160">
    <property type="entry name" value="GGDEF_dom"/>
</dbReference>
<evidence type="ECO:0000256" key="3">
    <source>
        <dbReference type="ARBA" id="ARBA00034247"/>
    </source>
</evidence>
<dbReference type="PANTHER" id="PTHR45138">
    <property type="entry name" value="REGULATORY COMPONENTS OF SENSORY TRANSDUCTION SYSTEM"/>
    <property type="match status" value="1"/>
</dbReference>
<dbReference type="SUPFAM" id="SSF55073">
    <property type="entry name" value="Nucleotide cyclase"/>
    <property type="match status" value="1"/>
</dbReference>
<feature type="modified residue" description="4-aspartylphosphate" evidence="4">
    <location>
        <position position="56"/>
    </location>
</feature>
<dbReference type="SUPFAM" id="SSF52172">
    <property type="entry name" value="CheY-like"/>
    <property type="match status" value="2"/>
</dbReference>
<dbReference type="NCBIfam" id="TIGR00254">
    <property type="entry name" value="GGDEF"/>
    <property type="match status" value="1"/>
</dbReference>
<dbReference type="GO" id="GO:0005886">
    <property type="term" value="C:plasma membrane"/>
    <property type="evidence" value="ECO:0007669"/>
    <property type="project" value="TreeGrafter"/>
</dbReference>
<comment type="caution">
    <text evidence="7">The sequence shown here is derived from an EMBL/GenBank/DDBJ whole genome shotgun (WGS) entry which is preliminary data.</text>
</comment>
<dbReference type="SMART" id="SM00267">
    <property type="entry name" value="GGDEF"/>
    <property type="match status" value="1"/>
</dbReference>
<accession>A0A3D8M7F1</accession>
<gene>
    <name evidence="7" type="ORF">DXV75_09485</name>
</gene>
<dbReference type="CDD" id="cd01949">
    <property type="entry name" value="GGDEF"/>
    <property type="match status" value="1"/>
</dbReference>
<dbReference type="PROSITE" id="PS50110">
    <property type="entry name" value="RESPONSE_REGULATORY"/>
    <property type="match status" value="2"/>
</dbReference>
<evidence type="ECO:0000313" key="7">
    <source>
        <dbReference type="EMBL" id="RDV25519.1"/>
    </source>
</evidence>
<comment type="cofactor">
    <cofactor evidence="1">
        <name>Mg(2+)</name>
        <dbReference type="ChEBI" id="CHEBI:18420"/>
    </cofactor>
</comment>
<dbReference type="RefSeq" id="WP_115593173.1">
    <property type="nucleotide sequence ID" value="NZ_QRHA01000006.1"/>
</dbReference>
<evidence type="ECO:0000256" key="4">
    <source>
        <dbReference type="PROSITE-ProRule" id="PRU00169"/>
    </source>
</evidence>
<dbReference type="Gene3D" id="3.40.50.2300">
    <property type="match status" value="2"/>
</dbReference>
<sequence length="419" mass="47275">MQRKVLVIEDSSTSLKLVSKLVRKAGLQPVGARSLTEARVRFADSTPEEYLCAVVDYHLPDAPHGEAIDFAVESYLPTIVVTGQVNEETRAAVWARPVVDYIPKENAQVYDYLSRLMARLQKNKFIGILVVNPNRSQRNQVTSLLNRHNFLTYEASHGSEALDKLTAHPHIQVVICSDKLPDVAATEFVARLRKEYSRGELSIMVLANDNSDLLPARFIKSGATDFLRNPFCYEEFLCRVTMLIELLERVADIRRAANTDYLTGLPNRRHFFYILNHQYRNLPTKQALALLDLDYFKRVNDRYGHDSGDAVLKSVASLLASEFADVFVARLGGEEFCIYLPGFSAEEAFRRLERFRQKVEHTRIENNGDVISITTSIGLTTRPANNIEALLSFADSLLYQAKNDGRNQVCSDMPVAAEV</sequence>
<comment type="catalytic activity">
    <reaction evidence="3">
        <text>2 GTP = 3',3'-c-di-GMP + 2 diphosphate</text>
        <dbReference type="Rhea" id="RHEA:24898"/>
        <dbReference type="ChEBI" id="CHEBI:33019"/>
        <dbReference type="ChEBI" id="CHEBI:37565"/>
        <dbReference type="ChEBI" id="CHEBI:58805"/>
        <dbReference type="EC" id="2.7.7.65"/>
    </reaction>
</comment>
<evidence type="ECO:0000259" key="6">
    <source>
        <dbReference type="PROSITE" id="PS50887"/>
    </source>
</evidence>
<name>A0A3D8M7F1_9ALTE</name>
<evidence type="ECO:0000256" key="1">
    <source>
        <dbReference type="ARBA" id="ARBA00001946"/>
    </source>
</evidence>
<feature type="domain" description="Response regulatory" evidence="5">
    <location>
        <begin position="4"/>
        <end position="119"/>
    </location>
</feature>
<dbReference type="InterPro" id="IPR001789">
    <property type="entry name" value="Sig_transdc_resp-reg_receiver"/>
</dbReference>
<dbReference type="Pfam" id="PF00072">
    <property type="entry name" value="Response_reg"/>
    <property type="match status" value="1"/>
</dbReference>
<dbReference type="Proteomes" id="UP000256561">
    <property type="component" value="Unassembled WGS sequence"/>
</dbReference>
<evidence type="ECO:0000313" key="8">
    <source>
        <dbReference type="Proteomes" id="UP000256561"/>
    </source>
</evidence>
<feature type="domain" description="GGDEF" evidence="6">
    <location>
        <begin position="284"/>
        <end position="414"/>
    </location>
</feature>
<dbReference type="InterPro" id="IPR029787">
    <property type="entry name" value="Nucleotide_cyclase"/>
</dbReference>
<dbReference type="InterPro" id="IPR043128">
    <property type="entry name" value="Rev_trsase/Diguanyl_cyclase"/>
</dbReference>
<protein>
    <recommendedName>
        <fullName evidence="2">diguanylate cyclase</fullName>
        <ecNumber evidence="2">2.7.7.65</ecNumber>
    </recommendedName>
</protein>
<feature type="domain" description="Response regulatory" evidence="5">
    <location>
        <begin position="127"/>
        <end position="244"/>
    </location>
</feature>
<keyword evidence="4" id="KW-0597">Phosphoprotein</keyword>
<proteinExistence type="predicted"/>
<comment type="caution">
    <text evidence="4">Lacks conserved residue(s) required for the propagation of feature annotation.</text>
</comment>
<dbReference type="GO" id="GO:1902201">
    <property type="term" value="P:negative regulation of bacterial-type flagellum-dependent cell motility"/>
    <property type="evidence" value="ECO:0007669"/>
    <property type="project" value="TreeGrafter"/>
</dbReference>
<evidence type="ECO:0000256" key="2">
    <source>
        <dbReference type="ARBA" id="ARBA00012528"/>
    </source>
</evidence>
<organism evidence="7 8">
    <name type="scientific">Alteromonas aestuariivivens</name>
    <dbReference type="NCBI Taxonomy" id="1938339"/>
    <lineage>
        <taxon>Bacteria</taxon>
        <taxon>Pseudomonadati</taxon>
        <taxon>Pseudomonadota</taxon>
        <taxon>Gammaproteobacteria</taxon>
        <taxon>Alteromonadales</taxon>
        <taxon>Alteromonadaceae</taxon>
        <taxon>Alteromonas/Salinimonas group</taxon>
        <taxon>Alteromonas</taxon>
    </lineage>
</organism>
<evidence type="ECO:0000259" key="5">
    <source>
        <dbReference type="PROSITE" id="PS50110"/>
    </source>
</evidence>
<dbReference type="GO" id="GO:0052621">
    <property type="term" value="F:diguanylate cyclase activity"/>
    <property type="evidence" value="ECO:0007669"/>
    <property type="project" value="UniProtKB-EC"/>
</dbReference>
<dbReference type="InterPro" id="IPR050469">
    <property type="entry name" value="Diguanylate_Cyclase"/>
</dbReference>
<dbReference type="EMBL" id="QRHA01000006">
    <property type="protein sequence ID" value="RDV25519.1"/>
    <property type="molecule type" value="Genomic_DNA"/>
</dbReference>
<dbReference type="EC" id="2.7.7.65" evidence="2"/>
<dbReference type="PROSITE" id="PS50887">
    <property type="entry name" value="GGDEF"/>
    <property type="match status" value="1"/>
</dbReference>
<dbReference type="FunFam" id="3.30.70.270:FF:000001">
    <property type="entry name" value="Diguanylate cyclase domain protein"/>
    <property type="match status" value="1"/>
</dbReference>
<dbReference type="SMART" id="SM00448">
    <property type="entry name" value="REC"/>
    <property type="match status" value="2"/>
</dbReference>
<dbReference type="GO" id="GO:0043709">
    <property type="term" value="P:cell adhesion involved in single-species biofilm formation"/>
    <property type="evidence" value="ECO:0007669"/>
    <property type="project" value="TreeGrafter"/>
</dbReference>